<evidence type="ECO:0000259" key="2">
    <source>
        <dbReference type="Pfam" id="PF20250"/>
    </source>
</evidence>
<feature type="compositionally biased region" description="Low complexity" evidence="1">
    <location>
        <begin position="1"/>
        <end position="11"/>
    </location>
</feature>
<evidence type="ECO:0000313" key="4">
    <source>
        <dbReference type="Proteomes" id="UP000785613"/>
    </source>
</evidence>
<dbReference type="EMBL" id="VUYU01000009">
    <property type="protein sequence ID" value="NHZ34962.1"/>
    <property type="molecule type" value="Genomic_DNA"/>
</dbReference>
<dbReference type="InterPro" id="IPR046866">
    <property type="entry name" value="FapA_N"/>
</dbReference>
<protein>
    <submittedName>
        <fullName evidence="3">DUF342 domain-containing protein</fullName>
    </submittedName>
</protein>
<accession>A0ABX0LKX2</accession>
<name>A0ABX0LKX2_9BURK</name>
<dbReference type="Proteomes" id="UP000785613">
    <property type="component" value="Unassembled WGS sequence"/>
</dbReference>
<evidence type="ECO:0000313" key="3">
    <source>
        <dbReference type="EMBL" id="NHZ34962.1"/>
    </source>
</evidence>
<feature type="domain" description="Flagellar Assembly Protein A N-terminal region" evidence="2">
    <location>
        <begin position="137"/>
        <end position="289"/>
    </location>
</feature>
<keyword evidence="4" id="KW-1185">Reference proteome</keyword>
<proteinExistence type="predicted"/>
<feature type="region of interest" description="Disordered" evidence="1">
    <location>
        <begin position="1"/>
        <end position="23"/>
    </location>
</feature>
<organism evidence="3 4">
    <name type="scientific">Massilia rubra</name>
    <dbReference type="NCBI Taxonomy" id="2607910"/>
    <lineage>
        <taxon>Bacteria</taxon>
        <taxon>Pseudomonadati</taxon>
        <taxon>Pseudomonadota</taxon>
        <taxon>Betaproteobacteria</taxon>
        <taxon>Burkholderiales</taxon>
        <taxon>Oxalobacteraceae</taxon>
        <taxon>Telluria group</taxon>
        <taxon>Massilia</taxon>
    </lineage>
</organism>
<reference evidence="3 4" key="1">
    <citation type="submission" date="2019-09" db="EMBL/GenBank/DDBJ databases">
        <title>Taxonomy of Antarctic Massilia spp.: description of Massilia rubra sp. nov., Massilia aquatica sp. nov., Massilia mucilaginosa sp. nov., Massilia frigida sp. nov. isolated from streams, lakes and regoliths.</title>
        <authorList>
            <person name="Holochova P."/>
            <person name="Sedlacek I."/>
            <person name="Kralova S."/>
            <person name="Maslanova I."/>
            <person name="Busse H.-J."/>
            <person name="Stankova E."/>
            <person name="Vrbovska V."/>
            <person name="Kovarovic V."/>
            <person name="Bartak M."/>
            <person name="Svec P."/>
            <person name="Pantucek R."/>
        </authorList>
    </citation>
    <scope>NUCLEOTIDE SEQUENCE [LARGE SCALE GENOMIC DNA]</scope>
    <source>
        <strain evidence="3 4">CCM 8692</strain>
    </source>
</reference>
<gene>
    <name evidence="3" type="ORF">F0185_15415</name>
</gene>
<sequence>MSIEFSGASSPRPAPGPGDAMPELDHCIIERHDGVYGDPSVLGTTFGAAIDRIFATSYLVELDYPLLIKAIYGAGPPLPKSAEGHVIIRLASAIRPFSPLRRPLYKAVKINRGKAEYFFEPVYVADPADPDGPGTPERLDVDEFIADMWGKGIRFGIDVEAVRQAIDGGKSERVVVARLLEPRAGRDAHVIEVTSDLHRSDAPLQLANGKLDLMAFQNRFPQVEKGVRLLKKVPRVAGKPGFELSGLRIEAPVPKDTEVAPMAGPGTVVEVSGEGEFLIAQHAGFLNVDSKSGQISVGDKIISRDGVSARTTGNLKLTGDFEEFGEVQEKRVVEGEGITIHADVFGNIISRGGTVLLNRNLVGGTAHNARGDIRVKGVASGSVIQASAGEVVLNRAESCVISGTRVTIMHAVNCEIMGEDVTISQAEGCAIAARTVTVNSAGPRRQSEMTIFALQPDSARLDEVIETMTARVAQFAALALRRKAEMDAMTNEPEVRKYVMLASKVRKKELILTDEQVPMFQKMALAAGPALKAIARVSLDVKAAETEQQAGAALLAELVRQRVDSAGVSSVTVKRIEGETVVRGMSYQPDGASIYDLPAKDIKLKLRKRAEGEVIFAGEEGAVDWKSGA</sequence>
<dbReference type="Pfam" id="PF20250">
    <property type="entry name" value="FapA_N"/>
    <property type="match status" value="1"/>
</dbReference>
<dbReference type="PANTHER" id="PTHR38032">
    <property type="entry name" value="POLYMERASE-RELATED"/>
    <property type="match status" value="1"/>
</dbReference>
<dbReference type="InterPro" id="IPR005646">
    <property type="entry name" value="FapA"/>
</dbReference>
<evidence type="ECO:0000256" key="1">
    <source>
        <dbReference type="SAM" id="MobiDB-lite"/>
    </source>
</evidence>
<dbReference type="PANTHER" id="PTHR38032:SF1">
    <property type="entry name" value="RNA-BINDING PROTEIN KHPB N-TERMINAL DOMAIN-CONTAINING PROTEIN"/>
    <property type="match status" value="1"/>
</dbReference>
<comment type="caution">
    <text evidence="3">The sequence shown here is derived from an EMBL/GenBank/DDBJ whole genome shotgun (WGS) entry which is preliminary data.</text>
</comment>